<evidence type="ECO:0000313" key="1">
    <source>
        <dbReference type="EMBL" id="OTF87263.1"/>
    </source>
</evidence>
<reference evidence="2" key="1">
    <citation type="journal article" date="2017" name="Nature">
        <title>The sunflower genome provides insights into oil metabolism, flowering and Asterid evolution.</title>
        <authorList>
            <person name="Badouin H."/>
            <person name="Gouzy J."/>
            <person name="Grassa C.J."/>
            <person name="Murat F."/>
            <person name="Staton S.E."/>
            <person name="Cottret L."/>
            <person name="Lelandais-Briere C."/>
            <person name="Owens G.L."/>
            <person name="Carrere S."/>
            <person name="Mayjonade B."/>
            <person name="Legrand L."/>
            <person name="Gill N."/>
            <person name="Kane N.C."/>
            <person name="Bowers J.E."/>
            <person name="Hubner S."/>
            <person name="Bellec A."/>
            <person name="Berard A."/>
            <person name="Berges H."/>
            <person name="Blanchet N."/>
            <person name="Boniface M.C."/>
            <person name="Brunel D."/>
            <person name="Catrice O."/>
            <person name="Chaidir N."/>
            <person name="Claudel C."/>
            <person name="Donnadieu C."/>
            <person name="Faraut T."/>
            <person name="Fievet G."/>
            <person name="Helmstetter N."/>
            <person name="King M."/>
            <person name="Knapp S.J."/>
            <person name="Lai Z."/>
            <person name="Le Paslier M.C."/>
            <person name="Lippi Y."/>
            <person name="Lorenzon L."/>
            <person name="Mandel J.R."/>
            <person name="Marage G."/>
            <person name="Marchand G."/>
            <person name="Marquand E."/>
            <person name="Bret-Mestries E."/>
            <person name="Morien E."/>
            <person name="Nambeesan S."/>
            <person name="Nguyen T."/>
            <person name="Pegot-Espagnet P."/>
            <person name="Pouilly N."/>
            <person name="Raftis F."/>
            <person name="Sallet E."/>
            <person name="Schiex T."/>
            <person name="Thomas J."/>
            <person name="Vandecasteele C."/>
            <person name="Vares D."/>
            <person name="Vear F."/>
            <person name="Vautrin S."/>
            <person name="Crespi M."/>
            <person name="Mangin B."/>
            <person name="Burke J.M."/>
            <person name="Salse J."/>
            <person name="Munos S."/>
            <person name="Vincourt P."/>
            <person name="Rieseberg L.H."/>
            <person name="Langlade N.B."/>
        </authorList>
    </citation>
    <scope>NUCLEOTIDE SEQUENCE [LARGE SCALE GENOMIC DNA]</scope>
    <source>
        <strain evidence="2">cv. SF193</strain>
    </source>
</reference>
<dbReference type="EMBL" id="CM007906">
    <property type="protein sequence ID" value="OTF87263.1"/>
    <property type="molecule type" value="Genomic_DNA"/>
</dbReference>
<name>A0A251RS04_HELAN</name>
<proteinExistence type="predicted"/>
<dbReference type="AlphaFoldDB" id="A0A251RS04"/>
<dbReference type="InParanoid" id="A0A251RS04"/>
<keyword evidence="2" id="KW-1185">Reference proteome</keyword>
<protein>
    <submittedName>
        <fullName evidence="1">Uncharacterized protein</fullName>
    </submittedName>
</protein>
<gene>
    <name evidence="1" type="ORF">HannXRQ_Chr17g0559841</name>
</gene>
<organism evidence="1 2">
    <name type="scientific">Helianthus annuus</name>
    <name type="common">Common sunflower</name>
    <dbReference type="NCBI Taxonomy" id="4232"/>
    <lineage>
        <taxon>Eukaryota</taxon>
        <taxon>Viridiplantae</taxon>
        <taxon>Streptophyta</taxon>
        <taxon>Embryophyta</taxon>
        <taxon>Tracheophyta</taxon>
        <taxon>Spermatophyta</taxon>
        <taxon>Magnoliopsida</taxon>
        <taxon>eudicotyledons</taxon>
        <taxon>Gunneridae</taxon>
        <taxon>Pentapetalae</taxon>
        <taxon>asterids</taxon>
        <taxon>campanulids</taxon>
        <taxon>Asterales</taxon>
        <taxon>Asteraceae</taxon>
        <taxon>Asteroideae</taxon>
        <taxon>Heliantheae alliance</taxon>
        <taxon>Heliantheae</taxon>
        <taxon>Helianthus</taxon>
    </lineage>
</organism>
<evidence type="ECO:0000313" key="2">
    <source>
        <dbReference type="Proteomes" id="UP000215914"/>
    </source>
</evidence>
<accession>A0A251RS04</accession>
<dbReference type="Proteomes" id="UP000215914">
    <property type="component" value="Chromosome 17"/>
</dbReference>
<sequence length="140" mass="15621">MVAVKLHRDGLCIGPTISPMFHSRVRVTVNGFRLDDGPGFDFEFKSTRSSSQPSQTNQHIGLTSQIWSTEDSARFSFAGPFWFGSRFGQQNSTTVNLSRLGQHPSQLGSTDSQLRSNSVNECHRCTLANSRSWNDTKESH</sequence>